<dbReference type="SMART" id="SM00184">
    <property type="entry name" value="RING"/>
    <property type="match status" value="1"/>
</dbReference>
<feature type="domain" description="CTCHY-type" evidence="7">
    <location>
        <begin position="72"/>
        <end position="135"/>
    </location>
</feature>
<dbReference type="Pfam" id="PF05495">
    <property type="entry name" value="zf-CHY"/>
    <property type="match status" value="1"/>
</dbReference>
<feature type="non-terminal residue" evidence="8">
    <location>
        <position position="246"/>
    </location>
</feature>
<keyword evidence="1" id="KW-0479">Metal-binding</keyword>
<dbReference type="AlphaFoldDB" id="B8C1B2"/>
<dbReference type="InterPro" id="IPR039512">
    <property type="entry name" value="RCHY1_zinc-ribbon"/>
</dbReference>
<dbReference type="InterPro" id="IPR017921">
    <property type="entry name" value="Znf_CTCHY"/>
</dbReference>
<evidence type="ECO:0000313" key="9">
    <source>
        <dbReference type="Proteomes" id="UP000001449"/>
    </source>
</evidence>
<dbReference type="Gene3D" id="3.30.40.10">
    <property type="entry name" value="Zinc/RING finger domain, C3HC4 (zinc finger)"/>
    <property type="match status" value="1"/>
</dbReference>
<dbReference type="Proteomes" id="UP000001449">
    <property type="component" value="Chromosome 4"/>
</dbReference>
<dbReference type="InterPro" id="IPR001841">
    <property type="entry name" value="Znf_RING"/>
</dbReference>
<accession>B8C1B2</accession>
<reference evidence="8 9" key="2">
    <citation type="journal article" date="2008" name="Nature">
        <title>The Phaeodactylum genome reveals the evolutionary history of diatom genomes.</title>
        <authorList>
            <person name="Bowler C."/>
            <person name="Allen A.E."/>
            <person name="Badger J.H."/>
            <person name="Grimwood J."/>
            <person name="Jabbari K."/>
            <person name="Kuo A."/>
            <person name="Maheswari U."/>
            <person name="Martens C."/>
            <person name="Maumus F."/>
            <person name="Otillar R.P."/>
            <person name="Rayko E."/>
            <person name="Salamov A."/>
            <person name="Vandepoele K."/>
            <person name="Beszteri B."/>
            <person name="Gruber A."/>
            <person name="Heijde M."/>
            <person name="Katinka M."/>
            <person name="Mock T."/>
            <person name="Valentin K."/>
            <person name="Verret F."/>
            <person name="Berges J.A."/>
            <person name="Brownlee C."/>
            <person name="Cadoret J.P."/>
            <person name="Chiovitti A."/>
            <person name="Choi C.J."/>
            <person name="Coesel S."/>
            <person name="De Martino A."/>
            <person name="Detter J.C."/>
            <person name="Durkin C."/>
            <person name="Falciatore A."/>
            <person name="Fournet J."/>
            <person name="Haruta M."/>
            <person name="Huysman M.J."/>
            <person name="Jenkins B.D."/>
            <person name="Jiroutova K."/>
            <person name="Jorgensen R.E."/>
            <person name="Joubert Y."/>
            <person name="Kaplan A."/>
            <person name="Kroger N."/>
            <person name="Kroth P.G."/>
            <person name="La Roche J."/>
            <person name="Lindquist E."/>
            <person name="Lommer M."/>
            <person name="Martin-Jezequel V."/>
            <person name="Lopez P.J."/>
            <person name="Lucas S."/>
            <person name="Mangogna M."/>
            <person name="McGinnis K."/>
            <person name="Medlin L.K."/>
            <person name="Montsant A."/>
            <person name="Oudot-Le Secq M.P."/>
            <person name="Napoli C."/>
            <person name="Obornik M."/>
            <person name="Parker M.S."/>
            <person name="Petit J.L."/>
            <person name="Porcel B.M."/>
            <person name="Poulsen N."/>
            <person name="Robison M."/>
            <person name="Rychlewski L."/>
            <person name="Rynearson T.A."/>
            <person name="Schmutz J."/>
            <person name="Shapiro H."/>
            <person name="Siaut M."/>
            <person name="Stanley M."/>
            <person name="Sussman M.R."/>
            <person name="Taylor A.R."/>
            <person name="Vardi A."/>
            <person name="von Dassow P."/>
            <person name="Vyverman W."/>
            <person name="Willis A."/>
            <person name="Wyrwicz L.S."/>
            <person name="Rokhsar D.S."/>
            <person name="Weissenbach J."/>
            <person name="Armbrust E.V."/>
            <person name="Green B.R."/>
            <person name="Van de Peer Y."/>
            <person name="Grigoriev I.V."/>
        </authorList>
    </citation>
    <scope>NUCLEOTIDE SEQUENCE [LARGE SCALE GENOMIC DNA]</scope>
    <source>
        <strain evidence="8 9">CCMP1335</strain>
    </source>
</reference>
<dbReference type="GO" id="GO:0006511">
    <property type="term" value="P:ubiquitin-dependent protein catabolic process"/>
    <property type="evidence" value="ECO:0000318"/>
    <property type="project" value="GO_Central"/>
</dbReference>
<evidence type="ECO:0000256" key="3">
    <source>
        <dbReference type="ARBA" id="ARBA00022833"/>
    </source>
</evidence>
<dbReference type="PANTHER" id="PTHR21319:SF53">
    <property type="entry name" value="RING FINGER AND CHY ZINC FINGER DOMAIN-CONTAINING PROTEIN 1"/>
    <property type="match status" value="1"/>
</dbReference>
<organism evidence="8 9">
    <name type="scientific">Thalassiosira pseudonana</name>
    <name type="common">Marine diatom</name>
    <name type="synonym">Cyclotella nana</name>
    <dbReference type="NCBI Taxonomy" id="35128"/>
    <lineage>
        <taxon>Eukaryota</taxon>
        <taxon>Sar</taxon>
        <taxon>Stramenopiles</taxon>
        <taxon>Ochrophyta</taxon>
        <taxon>Bacillariophyta</taxon>
        <taxon>Coscinodiscophyceae</taxon>
        <taxon>Thalassiosirophycidae</taxon>
        <taxon>Thalassiosirales</taxon>
        <taxon>Thalassiosiraceae</taxon>
        <taxon>Thalassiosira</taxon>
    </lineage>
</organism>
<protein>
    <submittedName>
        <fullName evidence="8">Uncharacterized protein</fullName>
    </submittedName>
</protein>
<dbReference type="PROSITE" id="PS50089">
    <property type="entry name" value="ZF_RING_2"/>
    <property type="match status" value="1"/>
</dbReference>
<evidence type="ECO:0000256" key="1">
    <source>
        <dbReference type="ARBA" id="ARBA00022723"/>
    </source>
</evidence>
<feature type="domain" description="CHY-type" evidence="6">
    <location>
        <begin position="1"/>
        <end position="70"/>
    </location>
</feature>
<dbReference type="eggNOG" id="KOG1940">
    <property type="taxonomic scope" value="Eukaryota"/>
</dbReference>
<name>B8C1B2_THAPS</name>
<dbReference type="GO" id="GO:0008270">
    <property type="term" value="F:zinc ion binding"/>
    <property type="evidence" value="ECO:0007669"/>
    <property type="project" value="UniProtKB-KW"/>
</dbReference>
<dbReference type="PROSITE" id="PS51270">
    <property type="entry name" value="ZF_CTCHY"/>
    <property type="match status" value="1"/>
</dbReference>
<dbReference type="Gene3D" id="2.20.28.10">
    <property type="match status" value="1"/>
</dbReference>
<evidence type="ECO:0000259" key="7">
    <source>
        <dbReference type="PROSITE" id="PS51270"/>
    </source>
</evidence>
<dbReference type="KEGG" id="tps:THAPSDRAFT_33603"/>
<feature type="domain" description="RING-type" evidence="5">
    <location>
        <begin position="136"/>
        <end position="178"/>
    </location>
</feature>
<dbReference type="SUPFAM" id="SSF161219">
    <property type="entry name" value="CHY zinc finger-like"/>
    <property type="match status" value="1"/>
</dbReference>
<feature type="non-terminal residue" evidence="8">
    <location>
        <position position="1"/>
    </location>
</feature>
<dbReference type="InterPro" id="IPR037274">
    <property type="entry name" value="Znf_CHY_sf"/>
</dbReference>
<dbReference type="PaxDb" id="35128-Thaps33603"/>
<dbReference type="Pfam" id="PF13639">
    <property type="entry name" value="zf-RING_2"/>
    <property type="match status" value="1"/>
</dbReference>
<dbReference type="PROSITE" id="PS51266">
    <property type="entry name" value="ZF_CHY"/>
    <property type="match status" value="1"/>
</dbReference>
<dbReference type="GO" id="GO:0005634">
    <property type="term" value="C:nucleus"/>
    <property type="evidence" value="ECO:0000318"/>
    <property type="project" value="GO_Central"/>
</dbReference>
<evidence type="ECO:0000313" key="8">
    <source>
        <dbReference type="EMBL" id="EED93210.1"/>
    </source>
</evidence>
<dbReference type="InterPro" id="IPR008913">
    <property type="entry name" value="Znf_CHY"/>
</dbReference>
<keyword evidence="9" id="KW-1185">Reference proteome</keyword>
<dbReference type="InterPro" id="IPR013083">
    <property type="entry name" value="Znf_RING/FYVE/PHD"/>
</dbReference>
<dbReference type="GO" id="GO:0016567">
    <property type="term" value="P:protein ubiquitination"/>
    <property type="evidence" value="ECO:0000318"/>
    <property type="project" value="GO_Central"/>
</dbReference>
<dbReference type="HOGENOM" id="CLU_013368_1_2_1"/>
<dbReference type="GeneID" id="7452601"/>
<dbReference type="RefSeq" id="XP_002289673.1">
    <property type="nucleotide sequence ID" value="XM_002289637.1"/>
</dbReference>
<gene>
    <name evidence="8" type="ORF">THAPSDRAFT_33603</name>
</gene>
<proteinExistence type="predicted"/>
<reference evidence="8 9" key="1">
    <citation type="journal article" date="2004" name="Science">
        <title>The genome of the diatom Thalassiosira pseudonana: ecology, evolution, and metabolism.</title>
        <authorList>
            <person name="Armbrust E.V."/>
            <person name="Berges J.A."/>
            <person name="Bowler C."/>
            <person name="Green B.R."/>
            <person name="Martinez D."/>
            <person name="Putnam N.H."/>
            <person name="Zhou S."/>
            <person name="Allen A.E."/>
            <person name="Apt K.E."/>
            <person name="Bechner M."/>
            <person name="Brzezinski M.A."/>
            <person name="Chaal B.K."/>
            <person name="Chiovitti A."/>
            <person name="Davis A.K."/>
            <person name="Demarest M.S."/>
            <person name="Detter J.C."/>
            <person name="Glavina T."/>
            <person name="Goodstein D."/>
            <person name="Hadi M.Z."/>
            <person name="Hellsten U."/>
            <person name="Hildebrand M."/>
            <person name="Jenkins B.D."/>
            <person name="Jurka J."/>
            <person name="Kapitonov V.V."/>
            <person name="Kroger N."/>
            <person name="Lau W.W."/>
            <person name="Lane T.W."/>
            <person name="Larimer F.W."/>
            <person name="Lippmeier J.C."/>
            <person name="Lucas S."/>
            <person name="Medina M."/>
            <person name="Montsant A."/>
            <person name="Obornik M."/>
            <person name="Parker M.S."/>
            <person name="Palenik B."/>
            <person name="Pazour G.J."/>
            <person name="Richardson P.M."/>
            <person name="Rynearson T.A."/>
            <person name="Saito M.A."/>
            <person name="Schwartz D.C."/>
            <person name="Thamatrakoln K."/>
            <person name="Valentin K."/>
            <person name="Vardi A."/>
            <person name="Wilkerson F.P."/>
            <person name="Rokhsar D.S."/>
        </authorList>
    </citation>
    <scope>NUCLEOTIDE SEQUENCE [LARGE SCALE GENOMIC DNA]</scope>
    <source>
        <strain evidence="8 9">CCMP1335</strain>
    </source>
</reference>
<evidence type="ECO:0000256" key="2">
    <source>
        <dbReference type="ARBA" id="ARBA00022771"/>
    </source>
</evidence>
<dbReference type="SUPFAM" id="SSF161245">
    <property type="entry name" value="Zinc hairpin stack"/>
    <property type="match status" value="1"/>
</dbReference>
<keyword evidence="2 4" id="KW-0863">Zinc-finger</keyword>
<sequence length="246" mass="27719">EEEVVACVHYERKCNVVAPCCGGVFGCRVCHDEMSSACGPMDRFGIKEIVCKECNTRQSSATNECNKCGVTFAEYRCPKCNIWMALNKHPFHCEECGFCRVGGRANFRHCAQCCMCISTNVYDTHNCMKDKYKNNCPVCREDMFSSRQSPQDSPCGHAIHAHCFRNLAGFDYRCPICKKTVVSRTSMSAAWQARARDIEMQPMPEDLARVVNIMCNDCEMKSLNCNWHFLGVRCPSEGCGSFNTVV</sequence>
<keyword evidence="3" id="KW-0862">Zinc</keyword>
<evidence type="ECO:0000256" key="4">
    <source>
        <dbReference type="PROSITE-ProRule" id="PRU00601"/>
    </source>
</evidence>
<dbReference type="STRING" id="35128.B8C1B2"/>
<dbReference type="Pfam" id="PF14599">
    <property type="entry name" value="zinc_ribbon_6"/>
    <property type="match status" value="1"/>
</dbReference>
<dbReference type="InParanoid" id="B8C1B2"/>
<dbReference type="GO" id="GO:0061630">
    <property type="term" value="F:ubiquitin protein ligase activity"/>
    <property type="evidence" value="ECO:0000318"/>
    <property type="project" value="GO_Central"/>
</dbReference>
<dbReference type="EMBL" id="CM000641">
    <property type="protein sequence ID" value="EED93210.1"/>
    <property type="molecule type" value="Genomic_DNA"/>
</dbReference>
<dbReference type="SUPFAM" id="SSF57850">
    <property type="entry name" value="RING/U-box"/>
    <property type="match status" value="1"/>
</dbReference>
<dbReference type="InterPro" id="IPR037275">
    <property type="entry name" value="Znf_CTCHY_sf"/>
</dbReference>
<dbReference type="PANTHER" id="PTHR21319">
    <property type="entry name" value="RING FINGER AND CHY ZINC FINGER DOMAIN-CONTAINING PROTEIN 1"/>
    <property type="match status" value="1"/>
</dbReference>
<evidence type="ECO:0000259" key="5">
    <source>
        <dbReference type="PROSITE" id="PS50089"/>
    </source>
</evidence>
<dbReference type="OMA" id="HRCVENS"/>
<evidence type="ECO:0000259" key="6">
    <source>
        <dbReference type="PROSITE" id="PS51266"/>
    </source>
</evidence>